<proteinExistence type="predicted"/>
<evidence type="ECO:0000313" key="1">
    <source>
        <dbReference type="Ensembl" id="ENSTMTP00000004095.1"/>
    </source>
</evidence>
<dbReference type="Ensembl" id="ENSTMTT00000004239.1">
    <property type="protein sequence ID" value="ENSTMTP00000004095.1"/>
    <property type="gene ID" value="ENSTMTG00000003007.1"/>
</dbReference>
<organism evidence="1 2">
    <name type="scientific">Terrapene triunguis</name>
    <name type="common">Three-toed box turtle</name>
    <dbReference type="NCBI Taxonomy" id="2587831"/>
    <lineage>
        <taxon>Eukaryota</taxon>
        <taxon>Metazoa</taxon>
        <taxon>Chordata</taxon>
        <taxon>Craniata</taxon>
        <taxon>Vertebrata</taxon>
        <taxon>Euteleostomi</taxon>
        <taxon>Archelosauria</taxon>
        <taxon>Testudinata</taxon>
        <taxon>Testudines</taxon>
        <taxon>Cryptodira</taxon>
        <taxon>Durocryptodira</taxon>
        <taxon>Testudinoidea</taxon>
        <taxon>Emydidae</taxon>
        <taxon>Terrapene</taxon>
    </lineage>
</organism>
<keyword evidence="2" id="KW-1185">Reference proteome</keyword>
<reference evidence="1" key="1">
    <citation type="submission" date="2025-08" db="UniProtKB">
        <authorList>
            <consortium name="Ensembl"/>
        </authorList>
    </citation>
    <scope>IDENTIFICATION</scope>
</reference>
<evidence type="ECO:0008006" key="3">
    <source>
        <dbReference type="Google" id="ProtNLM"/>
    </source>
</evidence>
<reference evidence="1" key="2">
    <citation type="submission" date="2025-09" db="UniProtKB">
        <authorList>
            <consortium name="Ensembl"/>
        </authorList>
    </citation>
    <scope>IDENTIFICATION</scope>
</reference>
<dbReference type="AlphaFoldDB" id="A0A674I5Z0"/>
<protein>
    <recommendedName>
        <fullName evidence="3">EBP like</fullName>
    </recommendedName>
</protein>
<evidence type="ECO:0000313" key="2">
    <source>
        <dbReference type="Proteomes" id="UP000472274"/>
    </source>
</evidence>
<dbReference type="GeneTree" id="ENSGT01040000243419"/>
<accession>A0A674I5Z0</accession>
<dbReference type="InParanoid" id="A0A674I5Z0"/>
<name>A0A674I5Z0_9SAUR</name>
<sequence length="87" mass="8829">MAGRGAAAPPLLSAAAAGSLAVCAVQLGLAWALGRRLGGRCAPADRWVLGWLCYDVLVHCTLVSAGVGGKTCCNLFFTRKLKTPSGG</sequence>
<dbReference type="Proteomes" id="UP000472274">
    <property type="component" value="Unplaced"/>
</dbReference>